<evidence type="ECO:0000259" key="3">
    <source>
        <dbReference type="SMART" id="SM01007"/>
    </source>
</evidence>
<dbReference type="GO" id="GO:0016832">
    <property type="term" value="F:aldehyde-lyase activity"/>
    <property type="evidence" value="ECO:0007669"/>
    <property type="project" value="TreeGrafter"/>
</dbReference>
<evidence type="ECO:0000313" key="5">
    <source>
        <dbReference type="Proteomes" id="UP000199339"/>
    </source>
</evidence>
<evidence type="ECO:0000256" key="1">
    <source>
        <dbReference type="ARBA" id="ARBA00022723"/>
    </source>
</evidence>
<keyword evidence="2" id="KW-0456">Lyase</keyword>
<proteinExistence type="predicted"/>
<feature type="domain" description="Class II aldolase/adducin N-terminal" evidence="3">
    <location>
        <begin position="15"/>
        <end position="186"/>
    </location>
</feature>
<evidence type="ECO:0000256" key="2">
    <source>
        <dbReference type="ARBA" id="ARBA00023239"/>
    </source>
</evidence>
<keyword evidence="5" id="KW-1185">Reference proteome</keyword>
<dbReference type="InterPro" id="IPR001303">
    <property type="entry name" value="Aldolase_II/adducin_N"/>
</dbReference>
<name>A0A1I4XG43_9GAMM</name>
<reference evidence="5" key="1">
    <citation type="submission" date="2016-10" db="EMBL/GenBank/DDBJ databases">
        <authorList>
            <person name="Varghese N."/>
            <person name="Submissions S."/>
        </authorList>
    </citation>
    <scope>NUCLEOTIDE SEQUENCE [LARGE SCALE GENOMIC DNA]</scope>
    <source>
        <strain evidence="5">CGMCC 1.6775</strain>
    </source>
</reference>
<dbReference type="EMBL" id="FOUR01000006">
    <property type="protein sequence ID" value="SFN24453.1"/>
    <property type="molecule type" value="Genomic_DNA"/>
</dbReference>
<dbReference type="Proteomes" id="UP000199339">
    <property type="component" value="Unassembled WGS sequence"/>
</dbReference>
<dbReference type="GO" id="GO:0046872">
    <property type="term" value="F:metal ion binding"/>
    <property type="evidence" value="ECO:0007669"/>
    <property type="project" value="UniProtKB-KW"/>
</dbReference>
<organism evidence="4 5">
    <name type="scientific">Marinobacter pelagius</name>
    <dbReference type="NCBI Taxonomy" id="379482"/>
    <lineage>
        <taxon>Bacteria</taxon>
        <taxon>Pseudomonadati</taxon>
        <taxon>Pseudomonadota</taxon>
        <taxon>Gammaproteobacteria</taxon>
        <taxon>Pseudomonadales</taxon>
        <taxon>Marinobacteraceae</taxon>
        <taxon>Marinobacter</taxon>
    </lineage>
</organism>
<dbReference type="RefSeq" id="WP_092004132.1">
    <property type="nucleotide sequence ID" value="NZ_FOUR01000006.1"/>
</dbReference>
<dbReference type="OrthoDB" id="5500703at2"/>
<dbReference type="Gene3D" id="3.40.225.10">
    <property type="entry name" value="Class II aldolase/adducin N-terminal domain"/>
    <property type="match status" value="1"/>
</dbReference>
<gene>
    <name evidence="4" type="ORF">SAMN04487961_2555</name>
</gene>
<sequence>MSLPAGRQPLPVLQQRVRIVSRALARHGLVGAWGHCSARIDENRFLVCAAKPMGQIGSHDDGVIVNVDQPLPEGVLGEVRIHQRIYARRQDVGGICRVMPPITMALSTLKRVPKPRHGVGAFIADCQFWDDPRLLRDDSLADELAIEIANEDALVMRGNGAVTVGGSIEEAMCKAWCLEDAARIERYVSDLSDDLSQSLLSKDEVLARQVSSGRVFERLWEYLTAGDPEPLDESLAFPSESEVWL</sequence>
<dbReference type="SUPFAM" id="SSF53639">
    <property type="entry name" value="AraD/HMP-PK domain-like"/>
    <property type="match status" value="1"/>
</dbReference>
<keyword evidence="1" id="KW-0479">Metal-binding</keyword>
<dbReference type="Pfam" id="PF00596">
    <property type="entry name" value="Aldolase_II"/>
    <property type="match status" value="1"/>
</dbReference>
<dbReference type="InterPro" id="IPR050197">
    <property type="entry name" value="Aldolase_class_II_sugar_metab"/>
</dbReference>
<accession>A0A1I4XG43</accession>
<dbReference type="InterPro" id="IPR036409">
    <property type="entry name" value="Aldolase_II/adducin_N_sf"/>
</dbReference>
<dbReference type="GO" id="GO:0019323">
    <property type="term" value="P:pentose catabolic process"/>
    <property type="evidence" value="ECO:0007669"/>
    <property type="project" value="TreeGrafter"/>
</dbReference>
<dbReference type="AlphaFoldDB" id="A0A1I4XG43"/>
<dbReference type="GO" id="GO:0005829">
    <property type="term" value="C:cytosol"/>
    <property type="evidence" value="ECO:0007669"/>
    <property type="project" value="TreeGrafter"/>
</dbReference>
<dbReference type="PANTHER" id="PTHR22789:SF0">
    <property type="entry name" value="3-OXO-TETRONATE 4-PHOSPHATE DECARBOXYLASE-RELATED"/>
    <property type="match status" value="1"/>
</dbReference>
<protein>
    <submittedName>
        <fullName evidence="4">HCOMODA/2-hydroxy-3-carboxy-muconic semialdehyde decarboxylase</fullName>
    </submittedName>
</protein>
<dbReference type="SMART" id="SM01007">
    <property type="entry name" value="Aldolase_II"/>
    <property type="match status" value="1"/>
</dbReference>
<evidence type="ECO:0000313" key="4">
    <source>
        <dbReference type="EMBL" id="SFN24453.1"/>
    </source>
</evidence>
<dbReference type="PANTHER" id="PTHR22789">
    <property type="entry name" value="FUCULOSE PHOSPHATE ALDOLASE"/>
    <property type="match status" value="1"/>
</dbReference>